<comment type="caution">
    <text evidence="4">The sequence shown here is derived from an EMBL/GenBank/DDBJ whole genome shotgun (WGS) entry which is preliminary data.</text>
</comment>
<name>A0A135TWB6_9PEZI</name>
<evidence type="ECO:0000313" key="5">
    <source>
        <dbReference type="Proteomes" id="UP000070121"/>
    </source>
</evidence>
<feature type="domain" description="PCI" evidence="3">
    <location>
        <begin position="175"/>
        <end position="342"/>
    </location>
</feature>
<sequence length="381" mass="43568">MSADAIPDFLAEQRDEAPEELQHLVLEFENYWERKLWHQLTDALGQFFSHSGSKPQRLSFYKVFILKFADKINQLKLVDLALKAATECSDDEERLTFLQGVAKKVDNENSQDALVYASVAVARVKLDLEDMDGARKDLDTAERILDSFDSVETIVHAAFYDANANYYQRKMEFAAYYRNALLYLACIDINSLTPQERHRRALHLSIAALVSDTIYNFGELLLHPVLDALKGTQDEWFRDLLFAFNRGDLQGFEALSARMRAKPLLAENAGHLRQKIYLASLTEAVFRRPPHDRAMSFADIAQETKVRPNEIEHLIMRALSLGLLRGNIDQVDEVAHITWVQPKVLDMKQIGNMRQRLLDWDSQVNQLGNWIETAGGDVWAA</sequence>
<dbReference type="InterPro" id="IPR036390">
    <property type="entry name" value="WH_DNA-bd_sf"/>
</dbReference>
<comment type="similarity">
    <text evidence="1">Belongs to the proteasome subunit S11 family.</text>
</comment>
<dbReference type="PROSITE" id="PS50250">
    <property type="entry name" value="PCI"/>
    <property type="match status" value="1"/>
</dbReference>
<dbReference type="GO" id="GO:0005829">
    <property type="term" value="C:cytosol"/>
    <property type="evidence" value="ECO:0007669"/>
    <property type="project" value="TreeGrafter"/>
</dbReference>
<dbReference type="Proteomes" id="UP000070121">
    <property type="component" value="Unassembled WGS sequence"/>
</dbReference>
<dbReference type="PANTHER" id="PTHR10539">
    <property type="entry name" value="26S PROTEASOME NON-ATPASE REGULATORY SUBUNIT 13"/>
    <property type="match status" value="1"/>
</dbReference>
<dbReference type="Pfam" id="PF22037">
    <property type="entry name" value="PSD13_N"/>
    <property type="match status" value="1"/>
</dbReference>
<organism evidence="4 5">
    <name type="scientific">Colletotrichum salicis</name>
    <dbReference type="NCBI Taxonomy" id="1209931"/>
    <lineage>
        <taxon>Eukaryota</taxon>
        <taxon>Fungi</taxon>
        <taxon>Dikarya</taxon>
        <taxon>Ascomycota</taxon>
        <taxon>Pezizomycotina</taxon>
        <taxon>Sordariomycetes</taxon>
        <taxon>Hypocreomycetidae</taxon>
        <taxon>Glomerellales</taxon>
        <taxon>Glomerellaceae</taxon>
        <taxon>Colletotrichum</taxon>
        <taxon>Colletotrichum acutatum species complex</taxon>
    </lineage>
</organism>
<dbReference type="AlphaFoldDB" id="A0A135TWB6"/>
<dbReference type="GO" id="GO:0005198">
    <property type="term" value="F:structural molecule activity"/>
    <property type="evidence" value="ECO:0007669"/>
    <property type="project" value="TreeGrafter"/>
</dbReference>
<dbReference type="InterPro" id="IPR054179">
    <property type="entry name" value="PSD13_N"/>
</dbReference>
<dbReference type="InterPro" id="IPR000717">
    <property type="entry name" value="PCI_dom"/>
</dbReference>
<keyword evidence="2" id="KW-0647">Proteasome</keyword>
<dbReference type="Pfam" id="PF01399">
    <property type="entry name" value="PCI"/>
    <property type="match status" value="1"/>
</dbReference>
<dbReference type="SMART" id="SM00088">
    <property type="entry name" value="PINT"/>
    <property type="match status" value="1"/>
</dbReference>
<evidence type="ECO:0000313" key="4">
    <source>
        <dbReference type="EMBL" id="KXH52437.1"/>
    </source>
</evidence>
<protein>
    <submittedName>
        <fullName evidence="4">PCI domain-containing protein</fullName>
    </submittedName>
</protein>
<dbReference type="InterPro" id="IPR040798">
    <property type="entry name" value="Rpn9_C"/>
</dbReference>
<evidence type="ECO:0000256" key="1">
    <source>
        <dbReference type="ARBA" id="ARBA00006207"/>
    </source>
</evidence>
<dbReference type="Pfam" id="PF18261">
    <property type="entry name" value="Rpn9_C"/>
    <property type="match status" value="1"/>
</dbReference>
<dbReference type="STRING" id="1209931.A0A135TWB6"/>
<dbReference type="InterPro" id="IPR035298">
    <property type="entry name" value="PSMD13"/>
</dbReference>
<dbReference type="SUPFAM" id="SSF46785">
    <property type="entry name" value="Winged helix' DNA-binding domain"/>
    <property type="match status" value="1"/>
</dbReference>
<proteinExistence type="inferred from homology"/>
<dbReference type="OrthoDB" id="1093at2759"/>
<evidence type="ECO:0000256" key="2">
    <source>
        <dbReference type="ARBA" id="ARBA00022942"/>
    </source>
</evidence>
<evidence type="ECO:0000259" key="3">
    <source>
        <dbReference type="PROSITE" id="PS50250"/>
    </source>
</evidence>
<dbReference type="PANTHER" id="PTHR10539:SF0">
    <property type="entry name" value="26S PROTEASOME NON-ATPASE REGULATORY SUBUNIT 13"/>
    <property type="match status" value="1"/>
</dbReference>
<accession>A0A135TWB6</accession>
<dbReference type="GO" id="GO:0005634">
    <property type="term" value="C:nucleus"/>
    <property type="evidence" value="ECO:0007669"/>
    <property type="project" value="TreeGrafter"/>
</dbReference>
<dbReference type="GO" id="GO:0008541">
    <property type="term" value="C:proteasome regulatory particle, lid subcomplex"/>
    <property type="evidence" value="ECO:0007669"/>
    <property type="project" value="TreeGrafter"/>
</dbReference>
<gene>
    <name evidence="4" type="ORF">CSAL01_02055</name>
</gene>
<reference evidence="4 5" key="1">
    <citation type="submission" date="2014-02" db="EMBL/GenBank/DDBJ databases">
        <title>The genome sequence of Colletotrichum salicis CBS 607.94.</title>
        <authorList>
            <person name="Baroncelli R."/>
            <person name="Thon M.R."/>
        </authorList>
    </citation>
    <scope>NUCLEOTIDE SEQUENCE [LARGE SCALE GENOMIC DNA]</scope>
    <source>
        <strain evidence="4 5">CBS 607.94</strain>
    </source>
</reference>
<keyword evidence="5" id="KW-1185">Reference proteome</keyword>
<dbReference type="EMBL" id="JFFI01001861">
    <property type="protein sequence ID" value="KXH52437.1"/>
    <property type="molecule type" value="Genomic_DNA"/>
</dbReference>
<dbReference type="GO" id="GO:0006511">
    <property type="term" value="P:ubiquitin-dependent protein catabolic process"/>
    <property type="evidence" value="ECO:0007669"/>
    <property type="project" value="TreeGrafter"/>
</dbReference>